<feature type="domain" description="Protein kinase" evidence="7">
    <location>
        <begin position="394"/>
        <end position="667"/>
    </location>
</feature>
<dbReference type="SUPFAM" id="SSF56112">
    <property type="entry name" value="Protein kinase-like (PK-like)"/>
    <property type="match status" value="1"/>
</dbReference>
<dbReference type="PANTHER" id="PTHR43289:SF34">
    <property type="entry name" value="SERINE_THREONINE-PROTEIN KINASE YBDM-RELATED"/>
    <property type="match status" value="1"/>
</dbReference>
<evidence type="ECO:0000256" key="5">
    <source>
        <dbReference type="PROSITE-ProRule" id="PRU10141"/>
    </source>
</evidence>
<organism evidence="8 9">
    <name type="scientific">Roseateles depolymerans</name>
    <dbReference type="NCBI Taxonomy" id="76731"/>
    <lineage>
        <taxon>Bacteria</taxon>
        <taxon>Pseudomonadati</taxon>
        <taxon>Pseudomonadota</taxon>
        <taxon>Betaproteobacteria</taxon>
        <taxon>Burkholderiales</taxon>
        <taxon>Sphaerotilaceae</taxon>
        <taxon>Roseateles</taxon>
    </lineage>
</organism>
<dbReference type="Gene3D" id="3.30.200.20">
    <property type="entry name" value="Phosphorylase Kinase, domain 1"/>
    <property type="match status" value="1"/>
</dbReference>
<dbReference type="InterPro" id="IPR008271">
    <property type="entry name" value="Ser/Thr_kinase_AS"/>
</dbReference>
<evidence type="ECO:0000256" key="6">
    <source>
        <dbReference type="SAM" id="MobiDB-lite"/>
    </source>
</evidence>
<name>A0A2W5DQI2_9BURK</name>
<dbReference type="Pfam" id="PF00069">
    <property type="entry name" value="Pkinase"/>
    <property type="match status" value="1"/>
</dbReference>
<dbReference type="SUPFAM" id="SSF48452">
    <property type="entry name" value="TPR-like"/>
    <property type="match status" value="1"/>
</dbReference>
<feature type="compositionally biased region" description="Gly residues" evidence="6">
    <location>
        <begin position="268"/>
        <end position="279"/>
    </location>
</feature>
<evidence type="ECO:0000313" key="8">
    <source>
        <dbReference type="EMBL" id="PZP32014.1"/>
    </source>
</evidence>
<protein>
    <recommendedName>
        <fullName evidence="7">Protein kinase domain-containing protein</fullName>
    </recommendedName>
</protein>
<feature type="compositionally biased region" description="Low complexity" evidence="6">
    <location>
        <begin position="160"/>
        <end position="173"/>
    </location>
</feature>
<dbReference type="InterPro" id="IPR000719">
    <property type="entry name" value="Prot_kinase_dom"/>
</dbReference>
<feature type="binding site" evidence="5">
    <location>
        <position position="425"/>
    </location>
    <ligand>
        <name>ATP</name>
        <dbReference type="ChEBI" id="CHEBI:30616"/>
    </ligand>
</feature>
<feature type="region of interest" description="Disordered" evidence="6">
    <location>
        <begin position="145"/>
        <end position="182"/>
    </location>
</feature>
<dbReference type="Gene3D" id="1.25.40.10">
    <property type="entry name" value="Tetratricopeptide repeat domain"/>
    <property type="match status" value="1"/>
</dbReference>
<feature type="region of interest" description="Disordered" evidence="6">
    <location>
        <begin position="1"/>
        <end position="20"/>
    </location>
</feature>
<dbReference type="GO" id="GO:0004674">
    <property type="term" value="F:protein serine/threonine kinase activity"/>
    <property type="evidence" value="ECO:0007669"/>
    <property type="project" value="TreeGrafter"/>
</dbReference>
<dbReference type="AlphaFoldDB" id="A0A2W5DQI2"/>
<dbReference type="PROSITE" id="PS50011">
    <property type="entry name" value="PROTEIN_KINASE_DOM"/>
    <property type="match status" value="1"/>
</dbReference>
<evidence type="ECO:0000256" key="1">
    <source>
        <dbReference type="ARBA" id="ARBA00022679"/>
    </source>
</evidence>
<keyword evidence="3" id="KW-0418">Kinase</keyword>
<comment type="caution">
    <text evidence="8">The sequence shown here is derived from an EMBL/GenBank/DDBJ whole genome shotgun (WGS) entry which is preliminary data.</text>
</comment>
<dbReference type="GO" id="GO:0005524">
    <property type="term" value="F:ATP binding"/>
    <property type="evidence" value="ECO:0007669"/>
    <property type="project" value="UniProtKB-UniRule"/>
</dbReference>
<dbReference type="CDD" id="cd14014">
    <property type="entry name" value="STKc_PknB_like"/>
    <property type="match status" value="1"/>
</dbReference>
<dbReference type="PROSITE" id="PS00108">
    <property type="entry name" value="PROTEIN_KINASE_ST"/>
    <property type="match status" value="1"/>
</dbReference>
<dbReference type="InterPro" id="IPR011009">
    <property type="entry name" value="Kinase-like_dom_sf"/>
</dbReference>
<keyword evidence="4 5" id="KW-0067">ATP-binding</keyword>
<dbReference type="InterPro" id="IPR011990">
    <property type="entry name" value="TPR-like_helical_dom_sf"/>
</dbReference>
<feature type="region of interest" description="Disordered" evidence="6">
    <location>
        <begin position="268"/>
        <end position="294"/>
    </location>
</feature>
<evidence type="ECO:0000256" key="2">
    <source>
        <dbReference type="ARBA" id="ARBA00022741"/>
    </source>
</evidence>
<dbReference type="Gene3D" id="1.10.510.10">
    <property type="entry name" value="Transferase(Phosphotransferase) domain 1"/>
    <property type="match status" value="1"/>
</dbReference>
<evidence type="ECO:0000259" key="7">
    <source>
        <dbReference type="PROSITE" id="PS50011"/>
    </source>
</evidence>
<gene>
    <name evidence="8" type="ORF">DI603_11175</name>
</gene>
<reference evidence="8 9" key="1">
    <citation type="submission" date="2017-08" db="EMBL/GenBank/DDBJ databases">
        <title>Infants hospitalized years apart are colonized by the same room-sourced microbial strains.</title>
        <authorList>
            <person name="Brooks B."/>
            <person name="Olm M.R."/>
            <person name="Firek B.A."/>
            <person name="Baker R."/>
            <person name="Thomas B.C."/>
            <person name="Morowitz M.J."/>
            <person name="Banfield J.F."/>
        </authorList>
    </citation>
    <scope>NUCLEOTIDE SEQUENCE [LARGE SCALE GENOMIC DNA]</scope>
    <source>
        <strain evidence="8">S2_012_000_R2_81</strain>
    </source>
</reference>
<evidence type="ECO:0000256" key="3">
    <source>
        <dbReference type="ARBA" id="ARBA00022777"/>
    </source>
</evidence>
<dbReference type="EMBL" id="QFOD01000009">
    <property type="protein sequence ID" value="PZP32014.1"/>
    <property type="molecule type" value="Genomic_DNA"/>
</dbReference>
<proteinExistence type="predicted"/>
<evidence type="ECO:0000256" key="4">
    <source>
        <dbReference type="ARBA" id="ARBA00022840"/>
    </source>
</evidence>
<dbReference type="PROSITE" id="PS00107">
    <property type="entry name" value="PROTEIN_KINASE_ATP"/>
    <property type="match status" value="1"/>
</dbReference>
<keyword evidence="2 5" id="KW-0547">Nucleotide-binding</keyword>
<dbReference type="Proteomes" id="UP000249633">
    <property type="component" value="Unassembled WGS sequence"/>
</dbReference>
<evidence type="ECO:0000313" key="9">
    <source>
        <dbReference type="Proteomes" id="UP000249633"/>
    </source>
</evidence>
<dbReference type="InterPro" id="IPR017441">
    <property type="entry name" value="Protein_kinase_ATP_BS"/>
</dbReference>
<accession>A0A2W5DQI2</accession>
<dbReference type="PANTHER" id="PTHR43289">
    <property type="entry name" value="MITOGEN-ACTIVATED PROTEIN KINASE KINASE KINASE 20-RELATED"/>
    <property type="match status" value="1"/>
</dbReference>
<sequence length="1252" mass="132661">MACTEPTRRSRQAPPRKAVPRRGDVAIALAFSYLWGRPVSCLRGDDAVVEVAADDDGTAAGAGGGAPGWAAHGGGAGGAAHHHRAHAGLDGLGAGHGLRRAGGHWQRGVVRGAGDVCAGLCARITPPGRAARDGLRSGRRCAGDVAGPTGQPNAAGRAEPGAGLHAAGLGPAAHARHGRHRRVAQRPDLVAGAVRGGRSHRAGHHAGAGARAVRHRAAGLLAAGQRPPGDGRACGLGPSGVHRVPARLCARPVRQGRVRCAVRAAGARGGRAAGPGAGRAGRLRAGAAPHDSSPPKLVVTMKPLSTIAMQWAAVEQLLDEALALPPQARDAWLAALDGERAQHRDTLRALLQTQARIETDDFLVTLPPLPLPSDTAAPGIAGAEPHAGERVGPYRLIRELGRGGMGLVWLAERADGLASRQIALKLPRLAWGQAFAERLAREREILASLEHEHIARLYDAGIDAHGRPFIAMQYVDGEPIDAYCRRLDLPPAARIGLLLQALSAVAHAHARLVVHRDIKPGNVLVDAQGQVTLLDFGVAKLLDGERTTATALTELAGRAFTPDYASPEQIRGEPLGTASDVYSLGVLAFELLAGTRPYRLQRGTAAELEEAITQADPPRASDVAVTPAQKQALRGDLDAILGKALKKSALDRYASAEAFAQDLQRRLRGEPVQARPDSAGYRLVRFVGRHRLAVGMGTALTLTVLAGSAAALWQAREARAHEQRATAELRRQHAVQDLYLETMSRLTVLGAEQPEALSRPGGVSAVLLDKLRDFEKRNADNPEALGAQLESVMIQLNYDGRYADSLAVGQQLLKHQKAHGAPADDVLNTYASLGRTLNKLGRVDESEAMRREGLAWAPKVHDEESDSIRLTLATDLGDLLINNGKRAEALRVLTEADRIAREKFAEDHLRYDTLMSLAHFHLGFDDAKGLQMMRLCEAEVAHLPDLDGDKRAHFAWWMSEALLANGDLAGAEKQATLSVELYRQEAGRDGRMSQRALGRLAGIVAHLDPGQARALLAEERQWMAARPDGLKPSTDRLLRTRELETANLAGDTAAIAALANLDTAPLLKTPMPLDGEALLTQLARALVLVQRGEQALPLAQAVYAKSARRDGVTVASVRAELALASAQLSAARPGEALQTARALLQHLDGAQGQASRSYREALALAALAAARQGDTMAAQGLLQRLDQRARPPFPSAIEAADCDLLQAQALQALGRTREAATLAARVLAELTAMGIQHPQSPRLALARQLAGG</sequence>
<dbReference type="SMART" id="SM00220">
    <property type="entry name" value="S_TKc"/>
    <property type="match status" value="1"/>
</dbReference>
<keyword evidence="1" id="KW-0808">Transferase</keyword>